<keyword evidence="2" id="KW-1185">Reference proteome</keyword>
<protein>
    <submittedName>
        <fullName evidence="1">Uncharacterized protein</fullName>
    </submittedName>
</protein>
<reference evidence="1 2" key="1">
    <citation type="journal article" date="2018" name="J. Allergy Clin. Immunol.">
        <title>High-quality assembly of Dermatophagoides pteronyssinus genome and transcriptome reveals a wide range of novel allergens.</title>
        <authorList>
            <person name="Liu X.Y."/>
            <person name="Yang K.Y."/>
            <person name="Wang M.Q."/>
            <person name="Kwok J.S."/>
            <person name="Zeng X."/>
            <person name="Yang Z."/>
            <person name="Xiao X.J."/>
            <person name="Lau C.P."/>
            <person name="Li Y."/>
            <person name="Huang Z.M."/>
            <person name="Ba J.G."/>
            <person name="Yim A.K."/>
            <person name="Ouyang C.Y."/>
            <person name="Ngai S.M."/>
            <person name="Chan T.F."/>
            <person name="Leung E.L."/>
            <person name="Liu L."/>
            <person name="Liu Z.G."/>
            <person name="Tsui S.K."/>
        </authorList>
    </citation>
    <scope>NUCLEOTIDE SEQUENCE [LARGE SCALE GENOMIC DNA]</scope>
    <source>
        <strain evidence="1">Derp</strain>
    </source>
</reference>
<organism evidence="1 2">
    <name type="scientific">Dermatophagoides pteronyssinus</name>
    <name type="common">European house dust mite</name>
    <dbReference type="NCBI Taxonomy" id="6956"/>
    <lineage>
        <taxon>Eukaryota</taxon>
        <taxon>Metazoa</taxon>
        <taxon>Ecdysozoa</taxon>
        <taxon>Arthropoda</taxon>
        <taxon>Chelicerata</taxon>
        <taxon>Arachnida</taxon>
        <taxon>Acari</taxon>
        <taxon>Acariformes</taxon>
        <taxon>Sarcoptiformes</taxon>
        <taxon>Astigmata</taxon>
        <taxon>Psoroptidia</taxon>
        <taxon>Analgoidea</taxon>
        <taxon>Pyroglyphidae</taxon>
        <taxon>Dermatophagoidinae</taxon>
        <taxon>Dermatophagoides</taxon>
    </lineage>
</organism>
<evidence type="ECO:0000313" key="2">
    <source>
        <dbReference type="Proteomes" id="UP000887458"/>
    </source>
</evidence>
<dbReference type="Proteomes" id="UP000887458">
    <property type="component" value="Unassembled WGS sequence"/>
</dbReference>
<dbReference type="EMBL" id="NJHN03000096">
    <property type="protein sequence ID" value="KAH9415483.1"/>
    <property type="molecule type" value="Genomic_DNA"/>
</dbReference>
<name>A0ABQ8IYV2_DERPT</name>
<proteinExistence type="predicted"/>
<reference evidence="1 2" key="2">
    <citation type="journal article" date="2022" name="Mol. Biol. Evol.">
        <title>Comparative Genomics Reveals Insights into the Divergent Evolution of Astigmatic Mites and Household Pest Adaptations.</title>
        <authorList>
            <person name="Xiong Q."/>
            <person name="Wan A.T."/>
            <person name="Liu X."/>
            <person name="Fung C.S."/>
            <person name="Xiao X."/>
            <person name="Malainual N."/>
            <person name="Hou J."/>
            <person name="Wang L."/>
            <person name="Wang M."/>
            <person name="Yang K.Y."/>
            <person name="Cui Y."/>
            <person name="Leung E.L."/>
            <person name="Nong W."/>
            <person name="Shin S.K."/>
            <person name="Au S.W."/>
            <person name="Jeong K.Y."/>
            <person name="Chew F.T."/>
            <person name="Hui J.H."/>
            <person name="Leung T.F."/>
            <person name="Tungtrongchitr A."/>
            <person name="Zhong N."/>
            <person name="Liu Z."/>
            <person name="Tsui S.K."/>
        </authorList>
    </citation>
    <scope>NUCLEOTIDE SEQUENCE [LARGE SCALE GENOMIC DNA]</scope>
    <source>
        <strain evidence="1">Derp</strain>
    </source>
</reference>
<accession>A0ABQ8IYV2</accession>
<sequence>MKKFSKFENKKETKPKIYQPFRCSLSNNIISCANNILADAIIVILCSCTILRKQVMIISAEFESKPLVGSSIQIKFGIIIDVISIPNAKRLRSPFEHFCTILSAIFTINNSLRIRSAIAS</sequence>
<comment type="caution">
    <text evidence="1">The sequence shown here is derived from an EMBL/GenBank/DDBJ whole genome shotgun (WGS) entry which is preliminary data.</text>
</comment>
<gene>
    <name evidence="1" type="ORF">DERP_010339</name>
</gene>
<evidence type="ECO:0000313" key="1">
    <source>
        <dbReference type="EMBL" id="KAH9415483.1"/>
    </source>
</evidence>